<dbReference type="InterPro" id="IPR029493">
    <property type="entry name" value="RecD2-like_HHH"/>
</dbReference>
<dbReference type="SUPFAM" id="SSF52540">
    <property type="entry name" value="P-loop containing nucleoside triphosphate hydrolases"/>
    <property type="match status" value="1"/>
</dbReference>
<protein>
    <submittedName>
        <fullName evidence="4">Exodeoxyribonuclease V alpha subunit</fullName>
    </submittedName>
</protein>
<dbReference type="AlphaFoldDB" id="A0A1I7EKX7"/>
<dbReference type="Gene3D" id="2.30.30.940">
    <property type="match status" value="1"/>
</dbReference>
<dbReference type="GO" id="GO:0003678">
    <property type="term" value="F:DNA helicase activity"/>
    <property type="evidence" value="ECO:0007669"/>
    <property type="project" value="UniProtKB-ARBA"/>
</dbReference>
<gene>
    <name evidence="4" type="ORF">SAMN05192563_102836</name>
</gene>
<dbReference type="Pfam" id="PF13604">
    <property type="entry name" value="AAA_30"/>
    <property type="match status" value="1"/>
</dbReference>
<dbReference type="PANTHER" id="PTHR43788">
    <property type="entry name" value="DNA2/NAM7 HELICASE FAMILY MEMBER"/>
    <property type="match status" value="1"/>
</dbReference>
<dbReference type="InterPro" id="IPR027417">
    <property type="entry name" value="P-loop_NTPase"/>
</dbReference>
<dbReference type="CDD" id="cd17933">
    <property type="entry name" value="DEXSc_RecD-like"/>
    <property type="match status" value="1"/>
</dbReference>
<dbReference type="Gene3D" id="3.40.50.300">
    <property type="entry name" value="P-loop containing nucleotide triphosphate hydrolases"/>
    <property type="match status" value="2"/>
</dbReference>
<dbReference type="Pfam" id="PF14490">
    <property type="entry name" value="HHH_RecD2"/>
    <property type="match status" value="1"/>
</dbReference>
<sequence length="749" mass="81632">MTEAAWPITLRVTAVRSQNPRGFGGAIFTGIPIDASGSVLDACAYIVVKANRAVLGATRVERGQWWRVSGRLVERRSVVDGFALVEQQVEADVAHLAMPSGEHIVNFIAENPAFEGLGSVKARRLWERFGERLYALLDAQDASAFGEVLTEQAAQRLVEAWAEHGQTRTLQWLQVHGFDLRIGRKVLRFFGEEAQARIEEDPYRLLSFTGKWTDVDRLAKTQFGVAADDPRRLRGAVEEACYRLFAIGHTAMATSDLASQVVPLLGPPPVGVRWRDLFSAAVSEGLSNGSIVQTPHGLQPLGALVMERQVAKAIAERLTGIGQQLLESATVDEIIAGVQTEIGIQLNLEQQNAIRLAAARAFVCVTGGAGVGKTTVLQSLYRVYDEAGVRILQVALAGRAAKRMQEATGRPAATIASFLNAINDISFDGPTVLVIDEASMVDIISMSRVCETLPPHVRLLLAGDPHQLMPVGPGLVLHCIMQVPEVPVVELKTVKRYGGEIAAVASAVRAGNWPTVAADEMAPVAFIPCEEKFIAGLVVELYALDAAHSQVLAPVRNGPAGTKALNQLCQARFTKDRPVITCWNDEFEQPEYCGLNLGDVVLCTRNLWDKGLQNGSLGRIVRVEALPDVSPEDPERVLAWVEWDDDVRRPLTRDMLDDIELGYAVTVHKSQGSQWSRIIVPVTNSKLLDRTLLYTAITRAQTQVILVGDLEAARRAVHAPPKARSRKVALDRALTQYLAREDANALESA</sequence>
<keyword evidence="1" id="KW-0547">Nucleotide-binding</keyword>
<evidence type="ECO:0000256" key="2">
    <source>
        <dbReference type="ARBA" id="ARBA00022840"/>
    </source>
</evidence>
<dbReference type="OrthoDB" id="9803432at2"/>
<evidence type="ECO:0000313" key="5">
    <source>
        <dbReference type="Proteomes" id="UP000198844"/>
    </source>
</evidence>
<dbReference type="Gene3D" id="1.10.10.2220">
    <property type="match status" value="1"/>
</dbReference>
<accession>A0A1I7EKX7</accession>
<keyword evidence="2" id="KW-0067">ATP-binding</keyword>
<dbReference type="RefSeq" id="WP_093643643.1">
    <property type="nucleotide sequence ID" value="NZ_FPBH01000028.1"/>
</dbReference>
<dbReference type="PANTHER" id="PTHR43788:SF6">
    <property type="entry name" value="DNA HELICASE B"/>
    <property type="match status" value="1"/>
</dbReference>
<name>A0A1I7EKX7_9BURK</name>
<dbReference type="CDD" id="cd18809">
    <property type="entry name" value="SF1_C_RecD"/>
    <property type="match status" value="1"/>
</dbReference>
<reference evidence="4 5" key="1">
    <citation type="submission" date="2016-10" db="EMBL/GenBank/DDBJ databases">
        <authorList>
            <person name="de Groot N.N."/>
        </authorList>
    </citation>
    <scope>NUCLEOTIDE SEQUENCE [LARGE SCALE GENOMIC DNA]</scope>
    <source>
        <strain evidence="4 5">LMG 27731</strain>
    </source>
</reference>
<organism evidence="4 5">
    <name type="scientific">Paraburkholderia aspalathi</name>
    <dbReference type="NCBI Taxonomy" id="1324617"/>
    <lineage>
        <taxon>Bacteria</taxon>
        <taxon>Pseudomonadati</taxon>
        <taxon>Pseudomonadota</taxon>
        <taxon>Betaproteobacteria</taxon>
        <taxon>Burkholderiales</taxon>
        <taxon>Burkholderiaceae</taxon>
        <taxon>Paraburkholderia</taxon>
    </lineage>
</organism>
<dbReference type="Proteomes" id="UP000198844">
    <property type="component" value="Unassembled WGS sequence"/>
</dbReference>
<feature type="domain" description="AAA+ ATPase" evidence="3">
    <location>
        <begin position="359"/>
        <end position="487"/>
    </location>
</feature>
<evidence type="ECO:0000259" key="3">
    <source>
        <dbReference type="SMART" id="SM00382"/>
    </source>
</evidence>
<dbReference type="GO" id="GO:0005524">
    <property type="term" value="F:ATP binding"/>
    <property type="evidence" value="ECO:0007669"/>
    <property type="project" value="UniProtKB-KW"/>
</dbReference>
<proteinExistence type="predicted"/>
<evidence type="ECO:0000256" key="1">
    <source>
        <dbReference type="ARBA" id="ARBA00022741"/>
    </source>
</evidence>
<dbReference type="InterPro" id="IPR003593">
    <property type="entry name" value="AAA+_ATPase"/>
</dbReference>
<dbReference type="InterPro" id="IPR050534">
    <property type="entry name" value="Coronavir_polyprotein_1ab"/>
</dbReference>
<dbReference type="SMART" id="SM00382">
    <property type="entry name" value="AAA"/>
    <property type="match status" value="1"/>
</dbReference>
<dbReference type="InterPro" id="IPR027785">
    <property type="entry name" value="UvrD-like_helicase_C"/>
</dbReference>
<evidence type="ECO:0000313" key="4">
    <source>
        <dbReference type="EMBL" id="SFU24604.1"/>
    </source>
</evidence>
<dbReference type="EMBL" id="FPBH01000028">
    <property type="protein sequence ID" value="SFU24604.1"/>
    <property type="molecule type" value="Genomic_DNA"/>
</dbReference>
<dbReference type="Pfam" id="PF13538">
    <property type="entry name" value="UvrD_C_2"/>
    <property type="match status" value="1"/>
</dbReference>